<comment type="catalytic activity">
    <reaction evidence="11">
        <text>a tRNA precursor + 2 CTP + ATP = a tRNA with a 3' CCA end + 3 diphosphate</text>
        <dbReference type="Rhea" id="RHEA:14433"/>
        <dbReference type="Rhea" id="RHEA-COMP:10465"/>
        <dbReference type="Rhea" id="RHEA-COMP:10468"/>
        <dbReference type="ChEBI" id="CHEBI:30616"/>
        <dbReference type="ChEBI" id="CHEBI:33019"/>
        <dbReference type="ChEBI" id="CHEBI:37563"/>
        <dbReference type="ChEBI" id="CHEBI:74896"/>
        <dbReference type="ChEBI" id="CHEBI:83071"/>
        <dbReference type="EC" id="2.7.7.72"/>
    </reaction>
</comment>
<dbReference type="SUPFAM" id="SSF81301">
    <property type="entry name" value="Nucleotidyltransferase"/>
    <property type="match status" value="1"/>
</dbReference>
<evidence type="ECO:0000256" key="11">
    <source>
        <dbReference type="HAMAP-Rule" id="MF_01263"/>
    </source>
</evidence>
<gene>
    <name evidence="11" type="primary">cca</name>
    <name evidence="15" type="ORF">JR050_19415</name>
</gene>
<keyword evidence="8 11" id="KW-0067">ATP-binding</keyword>
<feature type="binding site" evidence="11">
    <location>
        <position position="154"/>
    </location>
    <ligand>
        <name>ATP</name>
        <dbReference type="ChEBI" id="CHEBI:30616"/>
    </ligand>
</feature>
<dbReference type="Gene3D" id="1.20.58.560">
    <property type="match status" value="1"/>
</dbReference>
<evidence type="ECO:0000256" key="1">
    <source>
        <dbReference type="ARBA" id="ARBA00001946"/>
    </source>
</evidence>
<dbReference type="InterPro" id="IPR023068">
    <property type="entry name" value="CCA-adding_enz_firmicutes"/>
</dbReference>
<comment type="subunit">
    <text evidence="11">Homodimer.</text>
</comment>
<organism evidence="15 16">
    <name type="scientific">Bacillus suaedaesalsae</name>
    <dbReference type="NCBI Taxonomy" id="2810349"/>
    <lineage>
        <taxon>Bacteria</taxon>
        <taxon>Bacillati</taxon>
        <taxon>Bacillota</taxon>
        <taxon>Bacilli</taxon>
        <taxon>Bacillales</taxon>
        <taxon>Bacillaceae</taxon>
        <taxon>Bacillus</taxon>
    </lineage>
</organism>
<comment type="catalytic activity">
    <reaction evidence="11">
        <text>a tRNA with a 3' CCA end + 2 CTP + ATP = a tRNA with a 3' CCACCA end + 3 diphosphate</text>
        <dbReference type="Rhea" id="RHEA:76235"/>
        <dbReference type="Rhea" id="RHEA-COMP:10468"/>
        <dbReference type="Rhea" id="RHEA-COMP:18655"/>
        <dbReference type="ChEBI" id="CHEBI:30616"/>
        <dbReference type="ChEBI" id="CHEBI:33019"/>
        <dbReference type="ChEBI" id="CHEBI:37563"/>
        <dbReference type="ChEBI" id="CHEBI:83071"/>
        <dbReference type="ChEBI" id="CHEBI:195187"/>
    </reaction>
</comment>
<evidence type="ECO:0000259" key="13">
    <source>
        <dbReference type="Pfam" id="PF12627"/>
    </source>
</evidence>
<feature type="binding site" evidence="11">
    <location>
        <position position="27"/>
    </location>
    <ligand>
        <name>CTP</name>
        <dbReference type="ChEBI" id="CHEBI:37563"/>
    </ligand>
</feature>
<evidence type="ECO:0000256" key="5">
    <source>
        <dbReference type="ARBA" id="ARBA00022723"/>
    </source>
</evidence>
<evidence type="ECO:0000256" key="2">
    <source>
        <dbReference type="ARBA" id="ARBA00022679"/>
    </source>
</evidence>
<feature type="binding site" evidence="11">
    <location>
        <position position="27"/>
    </location>
    <ligand>
        <name>ATP</name>
        <dbReference type="ChEBI" id="CHEBI:30616"/>
    </ligand>
</feature>
<comment type="miscellaneous">
    <text evidence="11">A single active site specifically recognizes both ATP and CTP and is responsible for their addition.</text>
</comment>
<dbReference type="PANTHER" id="PTHR46173">
    <property type="entry name" value="CCA TRNA NUCLEOTIDYLTRANSFERASE 1, MITOCHONDRIAL"/>
    <property type="match status" value="1"/>
</dbReference>
<dbReference type="CDD" id="cd05398">
    <property type="entry name" value="NT_ClassII-CCAase"/>
    <property type="match status" value="1"/>
</dbReference>
<dbReference type="HAMAP" id="MF_01263">
    <property type="entry name" value="CCA_bact_type3"/>
    <property type="match status" value="1"/>
</dbReference>
<evidence type="ECO:0000256" key="4">
    <source>
        <dbReference type="ARBA" id="ARBA00022695"/>
    </source>
</evidence>
<dbReference type="PANTHER" id="PTHR46173:SF1">
    <property type="entry name" value="CCA TRNA NUCLEOTIDYLTRANSFERASE 1, MITOCHONDRIAL"/>
    <property type="match status" value="1"/>
</dbReference>
<feature type="binding site" evidence="11">
    <location>
        <position position="24"/>
    </location>
    <ligand>
        <name>CTP</name>
        <dbReference type="ChEBI" id="CHEBI:37563"/>
    </ligand>
</feature>
<evidence type="ECO:0000313" key="15">
    <source>
        <dbReference type="EMBL" id="MBM6619835.1"/>
    </source>
</evidence>
<evidence type="ECO:0000256" key="8">
    <source>
        <dbReference type="ARBA" id="ARBA00022840"/>
    </source>
</evidence>
<dbReference type="Gene3D" id="1.10.246.80">
    <property type="match status" value="1"/>
</dbReference>
<keyword evidence="16" id="KW-1185">Reference proteome</keyword>
<dbReference type="EC" id="2.7.7.72" evidence="11"/>
<feature type="binding site" evidence="11">
    <location>
        <position position="151"/>
    </location>
    <ligand>
        <name>CTP</name>
        <dbReference type="ChEBI" id="CHEBI:37563"/>
    </ligand>
</feature>
<dbReference type="NCBIfam" id="NF009814">
    <property type="entry name" value="PRK13299.1"/>
    <property type="match status" value="1"/>
</dbReference>
<dbReference type="Gene3D" id="3.30.460.10">
    <property type="entry name" value="Beta Polymerase, domain 2"/>
    <property type="match status" value="1"/>
</dbReference>
<evidence type="ECO:0000256" key="9">
    <source>
        <dbReference type="ARBA" id="ARBA00022842"/>
    </source>
</evidence>
<evidence type="ECO:0000256" key="10">
    <source>
        <dbReference type="ARBA" id="ARBA00022884"/>
    </source>
</evidence>
<feature type="binding site" evidence="11">
    <location>
        <position position="151"/>
    </location>
    <ligand>
        <name>ATP</name>
        <dbReference type="ChEBI" id="CHEBI:30616"/>
    </ligand>
</feature>
<keyword evidence="6 11" id="KW-0547">Nucleotide-binding</keyword>
<comment type="caution">
    <text evidence="15">The sequence shown here is derived from an EMBL/GenBank/DDBJ whole genome shotgun (WGS) entry which is preliminary data.</text>
</comment>
<dbReference type="InterPro" id="IPR043519">
    <property type="entry name" value="NT_sf"/>
</dbReference>
<feature type="binding site" evidence="11">
    <location>
        <position position="108"/>
    </location>
    <ligand>
        <name>CTP</name>
        <dbReference type="ChEBI" id="CHEBI:37563"/>
    </ligand>
</feature>
<dbReference type="InterPro" id="IPR032828">
    <property type="entry name" value="PolyA_RNA-bd"/>
</dbReference>
<dbReference type="Pfam" id="PF12627">
    <property type="entry name" value="PolyA_pol_RNAbd"/>
    <property type="match status" value="1"/>
</dbReference>
<keyword evidence="2 11" id="KW-0808">Transferase</keyword>
<keyword evidence="9 11" id="KW-0460">Magnesium</keyword>
<dbReference type="InterPro" id="IPR002646">
    <property type="entry name" value="PolA_pol_head_dom"/>
</dbReference>
<feature type="binding site" evidence="11">
    <location>
        <position position="37"/>
    </location>
    <ligand>
        <name>Mg(2+)</name>
        <dbReference type="ChEBI" id="CHEBI:18420"/>
    </ligand>
</feature>
<feature type="binding site" evidence="11">
    <location>
        <position position="39"/>
    </location>
    <ligand>
        <name>Mg(2+)</name>
        <dbReference type="ChEBI" id="CHEBI:18420"/>
    </ligand>
</feature>
<dbReference type="Pfam" id="PF13735">
    <property type="entry name" value="tRNA_NucTran2_2"/>
    <property type="match status" value="1"/>
</dbReference>
<feature type="domain" description="tRNA nucleotidyltransferase/poly(A) polymerase RNA and SrmB- binding" evidence="13">
    <location>
        <begin position="167"/>
        <end position="225"/>
    </location>
</feature>
<feature type="domain" description="Poly A polymerase head" evidence="12">
    <location>
        <begin position="19"/>
        <end position="138"/>
    </location>
</feature>
<proteinExistence type="inferred from homology"/>
<dbReference type="InterPro" id="IPR032810">
    <property type="entry name" value="CCA-adding_enz_C"/>
</dbReference>
<feature type="domain" description="CCA-adding enzyme C-terminal" evidence="14">
    <location>
        <begin position="241"/>
        <end position="389"/>
    </location>
</feature>
<dbReference type="EMBL" id="JAFELM010000045">
    <property type="protein sequence ID" value="MBM6619835.1"/>
    <property type="molecule type" value="Genomic_DNA"/>
</dbReference>
<reference evidence="15 16" key="1">
    <citation type="submission" date="2021-02" db="EMBL/GenBank/DDBJ databases">
        <title>Bacillus sp. RD4P76, an endophyte from a halophyte.</title>
        <authorList>
            <person name="Sun J.-Q."/>
        </authorList>
    </citation>
    <scope>NUCLEOTIDE SEQUENCE [LARGE SCALE GENOMIC DNA]</scope>
    <source>
        <strain evidence="15 16">RD4P76</strain>
    </source>
</reference>
<dbReference type="RefSeq" id="WP_204205450.1">
    <property type="nucleotide sequence ID" value="NZ_JAFELM010000045.1"/>
</dbReference>
<keyword evidence="4 11" id="KW-0548">Nucleotidyltransferase</keyword>
<name>A0ABS2DMU2_9BACI</name>
<comment type="cofactor">
    <cofactor evidence="1 11">
        <name>Mg(2+)</name>
        <dbReference type="ChEBI" id="CHEBI:18420"/>
    </cofactor>
</comment>
<dbReference type="Gene3D" id="1.10.110.30">
    <property type="match status" value="1"/>
</dbReference>
<evidence type="ECO:0000256" key="7">
    <source>
        <dbReference type="ARBA" id="ARBA00022800"/>
    </source>
</evidence>
<keyword evidence="7 11" id="KW-0692">RNA repair</keyword>
<keyword evidence="3 11" id="KW-0819">tRNA processing</keyword>
<evidence type="ECO:0000256" key="6">
    <source>
        <dbReference type="ARBA" id="ARBA00022741"/>
    </source>
</evidence>
<feature type="binding site" evidence="11">
    <location>
        <position position="160"/>
    </location>
    <ligand>
        <name>CTP</name>
        <dbReference type="ChEBI" id="CHEBI:37563"/>
    </ligand>
</feature>
<dbReference type="Proteomes" id="UP001518925">
    <property type="component" value="Unassembled WGS sequence"/>
</dbReference>
<evidence type="ECO:0000259" key="14">
    <source>
        <dbReference type="Pfam" id="PF13735"/>
    </source>
</evidence>
<keyword evidence="10 11" id="KW-0694">RNA-binding</keyword>
<feature type="binding site" evidence="11">
    <location>
        <position position="160"/>
    </location>
    <ligand>
        <name>ATP</name>
        <dbReference type="ChEBI" id="CHEBI:30616"/>
    </ligand>
</feature>
<accession>A0ABS2DMU2</accession>
<sequence length="395" mass="45435">MFLKAGNIIKRLEDHGFEAYFVGGSIRDYLLNRPIGDIDIATSALPNDVINLFEKTVPVGLQHGTVVVIQDGESYEVTTFRKEEDYLDYRRPSLVKFVSSLKEDLMRRDFTMNAIAMNRTGKIIDLFEGQKAIEEKSIQTVGEADERFNEDALRMMRALRFQSQLTFQIETRTHQAITKHAALLQHVSVERITVEFEKLIKGKSCHQAIQSLVATGLDIYLPNLEEKKEKLLKWPELSYSSLQTRSELWALVCLLLEVRDTFTFLQPWKLPTKVMKETAVIVDGVKEIQSIGWKPFSLYENGKEVSILIERVNSIILGNSIPDHVQNVKRQFDMLPISSRTELVISGRDIIEWGKKNPGPWVAKTLHEIEKEIVNGKLENKQEHIKEWLLQCNRL</sequence>
<feature type="binding site" evidence="11">
    <location>
        <position position="157"/>
    </location>
    <ligand>
        <name>CTP</name>
        <dbReference type="ChEBI" id="CHEBI:37563"/>
    </ligand>
</feature>
<evidence type="ECO:0000259" key="12">
    <source>
        <dbReference type="Pfam" id="PF01743"/>
    </source>
</evidence>
<comment type="similarity">
    <text evidence="11">Belongs to the tRNA nucleotidyltransferase/poly(A) polymerase family. Bacterial CCA-adding enzyme type 3 subfamily.</text>
</comment>
<dbReference type="GO" id="GO:0004810">
    <property type="term" value="F:CCA tRNA nucleotidyltransferase activity"/>
    <property type="evidence" value="ECO:0007669"/>
    <property type="project" value="UniProtKB-EC"/>
</dbReference>
<protein>
    <recommendedName>
        <fullName evidence="11">CCA-adding enzyme</fullName>
        <ecNumber evidence="11">2.7.7.72</ecNumber>
    </recommendedName>
    <alternativeName>
        <fullName evidence="11">CCA tRNA nucleotidyltransferase</fullName>
    </alternativeName>
    <alternativeName>
        <fullName evidence="11">tRNA CCA-pyrophosphorylase</fullName>
    </alternativeName>
    <alternativeName>
        <fullName evidence="11">tRNA adenylyl-/cytidylyl- transferase</fullName>
    </alternativeName>
    <alternativeName>
        <fullName evidence="11">tRNA nucleotidyltransferase</fullName>
    </alternativeName>
    <alternativeName>
        <fullName evidence="11">tRNA-NT</fullName>
    </alternativeName>
</protein>
<feature type="binding site" evidence="11">
    <location>
        <position position="157"/>
    </location>
    <ligand>
        <name>ATP</name>
        <dbReference type="ChEBI" id="CHEBI:30616"/>
    </ligand>
</feature>
<evidence type="ECO:0000256" key="3">
    <source>
        <dbReference type="ARBA" id="ARBA00022694"/>
    </source>
</evidence>
<feature type="binding site" evidence="11">
    <location>
        <position position="24"/>
    </location>
    <ligand>
        <name>ATP</name>
        <dbReference type="ChEBI" id="CHEBI:30616"/>
    </ligand>
</feature>
<dbReference type="InterPro" id="IPR050264">
    <property type="entry name" value="Bact_CCA-adding_enz_type3_sf"/>
</dbReference>
<dbReference type="SUPFAM" id="SSF81891">
    <property type="entry name" value="Poly A polymerase C-terminal region-like"/>
    <property type="match status" value="1"/>
</dbReference>
<feature type="binding site" evidence="11">
    <location>
        <position position="154"/>
    </location>
    <ligand>
        <name>CTP</name>
        <dbReference type="ChEBI" id="CHEBI:37563"/>
    </ligand>
</feature>
<dbReference type="Pfam" id="PF01743">
    <property type="entry name" value="PolyA_pol"/>
    <property type="match status" value="1"/>
</dbReference>
<keyword evidence="5 11" id="KW-0479">Metal-binding</keyword>
<evidence type="ECO:0000313" key="16">
    <source>
        <dbReference type="Proteomes" id="UP001518925"/>
    </source>
</evidence>
<feature type="binding site" evidence="11">
    <location>
        <position position="108"/>
    </location>
    <ligand>
        <name>ATP</name>
        <dbReference type="ChEBI" id="CHEBI:30616"/>
    </ligand>
</feature>
<comment type="function">
    <text evidence="11">Catalyzes the addition and repair of the essential 3'-terminal CCA sequence in tRNAs without using a nucleic acid template. Adds these three nucleotides in the order of C, C, and A to the tRNA nucleotide-73, using CTP and ATP as substrates and producing inorganic pyrophosphate. tRNA 3'-terminal CCA addition is required both for tRNA processing and repair. Also involved in tRNA surveillance by mediating tandem CCA addition to generate a CCACCA at the 3' terminus of unstable tRNAs. While stable tRNAs receive only 3'-terminal CCA, unstable tRNAs are marked with CCACCA and rapidly degraded.</text>
</comment>